<reference evidence="1" key="1">
    <citation type="submission" date="2022-03" db="EMBL/GenBank/DDBJ databases">
        <authorList>
            <person name="Martin C."/>
        </authorList>
    </citation>
    <scope>NUCLEOTIDE SEQUENCE</scope>
</reference>
<dbReference type="InterPro" id="IPR013098">
    <property type="entry name" value="Ig_I-set"/>
</dbReference>
<dbReference type="OrthoDB" id="504170at2759"/>
<dbReference type="PANTHER" id="PTHR47633">
    <property type="entry name" value="IMMUNOGLOBULIN"/>
    <property type="match status" value="1"/>
</dbReference>
<dbReference type="Pfam" id="PF07679">
    <property type="entry name" value="I-set"/>
    <property type="match status" value="1"/>
</dbReference>
<dbReference type="FunFam" id="2.60.40.10:FF:000714">
    <property type="entry name" value="Titin novex-3"/>
    <property type="match status" value="1"/>
</dbReference>
<dbReference type="InterPro" id="IPR013783">
    <property type="entry name" value="Ig-like_fold"/>
</dbReference>
<dbReference type="Gene3D" id="2.60.40.10">
    <property type="entry name" value="Immunoglobulins"/>
    <property type="match status" value="1"/>
</dbReference>
<accession>A0A8J1UJ54</accession>
<gene>
    <name evidence="1" type="ORF">OFUS_LOCUS26888</name>
</gene>
<dbReference type="InterPro" id="IPR036179">
    <property type="entry name" value="Ig-like_dom_sf"/>
</dbReference>
<proteinExistence type="predicted"/>
<dbReference type="InterPro" id="IPR007110">
    <property type="entry name" value="Ig-like_dom"/>
</dbReference>
<dbReference type="InterPro" id="IPR003598">
    <property type="entry name" value="Ig_sub2"/>
</dbReference>
<keyword evidence="2" id="KW-1185">Reference proteome</keyword>
<dbReference type="InterPro" id="IPR003599">
    <property type="entry name" value="Ig_sub"/>
</dbReference>
<sequence length="132" mass="14706">FLLATSTARIELEREKQPLETVVKAVKAPEPTQVAPDEPPRFTSKLKPIIAKDGDRVTFQVNFVGKPSPEINWYYNRQKITTSSDFEVSIDVEQGSSSLVIIEVFPEDQGEYMCTASNKYGTTSTSCTLVVE</sequence>
<dbReference type="SMART" id="SM00408">
    <property type="entry name" value="IGc2"/>
    <property type="match status" value="1"/>
</dbReference>
<protein>
    <submittedName>
        <fullName evidence="1">Uncharacterized protein</fullName>
    </submittedName>
</protein>
<comment type="caution">
    <text evidence="1">The sequence shown here is derived from an EMBL/GenBank/DDBJ whole genome shotgun (WGS) entry which is preliminary data.</text>
</comment>
<dbReference type="SMART" id="SM00409">
    <property type="entry name" value="IG"/>
    <property type="match status" value="1"/>
</dbReference>
<evidence type="ECO:0000313" key="2">
    <source>
        <dbReference type="Proteomes" id="UP000749559"/>
    </source>
</evidence>
<feature type="non-terminal residue" evidence="1">
    <location>
        <position position="1"/>
    </location>
</feature>
<evidence type="ECO:0000313" key="1">
    <source>
        <dbReference type="EMBL" id="CAH1803280.1"/>
    </source>
</evidence>
<dbReference type="SUPFAM" id="SSF48726">
    <property type="entry name" value="Immunoglobulin"/>
    <property type="match status" value="1"/>
</dbReference>
<dbReference type="AlphaFoldDB" id="A0A8J1UJ54"/>
<name>A0A8J1UJ54_OWEFU</name>
<dbReference type="EMBL" id="CAIIXF020000424">
    <property type="protein sequence ID" value="CAH1803280.1"/>
    <property type="molecule type" value="Genomic_DNA"/>
</dbReference>
<dbReference type="PROSITE" id="PS50835">
    <property type="entry name" value="IG_LIKE"/>
    <property type="match status" value="1"/>
</dbReference>
<dbReference type="Proteomes" id="UP000749559">
    <property type="component" value="Unassembled WGS sequence"/>
</dbReference>
<feature type="non-terminal residue" evidence="1">
    <location>
        <position position="132"/>
    </location>
</feature>
<dbReference type="PANTHER" id="PTHR47633:SF4">
    <property type="entry name" value="MYOPALLADIN ISOFORM X1"/>
    <property type="match status" value="1"/>
</dbReference>
<organism evidence="1 2">
    <name type="scientific">Owenia fusiformis</name>
    <name type="common">Polychaete worm</name>
    <dbReference type="NCBI Taxonomy" id="6347"/>
    <lineage>
        <taxon>Eukaryota</taxon>
        <taxon>Metazoa</taxon>
        <taxon>Spiralia</taxon>
        <taxon>Lophotrochozoa</taxon>
        <taxon>Annelida</taxon>
        <taxon>Polychaeta</taxon>
        <taxon>Sedentaria</taxon>
        <taxon>Canalipalpata</taxon>
        <taxon>Sabellida</taxon>
        <taxon>Oweniida</taxon>
        <taxon>Oweniidae</taxon>
        <taxon>Owenia</taxon>
    </lineage>
</organism>